<evidence type="ECO:0000256" key="12">
    <source>
        <dbReference type="ARBA" id="ARBA00022692"/>
    </source>
</evidence>
<evidence type="ECO:0000313" key="21">
    <source>
        <dbReference type="Proteomes" id="UP000196258"/>
    </source>
</evidence>
<dbReference type="GO" id="GO:0022872">
    <property type="term" value="F:protein-N(PI)-phosphohistidine-mannitol phosphotransferase system transmembrane transporter activity"/>
    <property type="evidence" value="ECO:0007669"/>
    <property type="project" value="InterPro"/>
</dbReference>
<keyword evidence="10" id="KW-0808">Transferase</keyword>
<evidence type="ECO:0000313" key="20">
    <source>
        <dbReference type="EMBL" id="OUQ06543.1"/>
    </source>
</evidence>
<dbReference type="EC" id="2.7.1.197" evidence="4"/>
<keyword evidence="13 17" id="KW-1133">Transmembrane helix</keyword>
<dbReference type="PROSITE" id="PS51099">
    <property type="entry name" value="PTS_EIIB_TYPE_2"/>
    <property type="match status" value="1"/>
</dbReference>
<feature type="coiled-coil region" evidence="16">
    <location>
        <begin position="333"/>
        <end position="367"/>
    </location>
</feature>
<evidence type="ECO:0000256" key="5">
    <source>
        <dbReference type="ARBA" id="ARBA00021825"/>
    </source>
</evidence>
<evidence type="ECO:0000256" key="3">
    <source>
        <dbReference type="ARBA" id="ARBA00004651"/>
    </source>
</evidence>
<feature type="transmembrane region" description="Helical" evidence="17">
    <location>
        <begin position="12"/>
        <end position="34"/>
    </location>
</feature>
<evidence type="ECO:0000259" key="19">
    <source>
        <dbReference type="PROSITE" id="PS51104"/>
    </source>
</evidence>
<dbReference type="GO" id="GO:0090563">
    <property type="term" value="F:protein-phosphocysteine-sugar phosphotransferase activity"/>
    <property type="evidence" value="ECO:0007669"/>
    <property type="project" value="TreeGrafter"/>
</dbReference>
<evidence type="ECO:0000256" key="4">
    <source>
        <dbReference type="ARBA" id="ARBA00011909"/>
    </source>
</evidence>
<feature type="domain" description="PTS EIIB type-2" evidence="18">
    <location>
        <begin position="367"/>
        <end position="454"/>
    </location>
</feature>
<feature type="transmembrane region" description="Helical" evidence="17">
    <location>
        <begin position="54"/>
        <end position="70"/>
    </location>
</feature>
<name>A0A1Y4QQH7_9FIRM</name>
<dbReference type="NCBIfam" id="NF011663">
    <property type="entry name" value="PRK15083.1"/>
    <property type="match status" value="1"/>
</dbReference>
<dbReference type="InterPro" id="IPR003352">
    <property type="entry name" value="PTS_EIIC"/>
</dbReference>
<protein>
    <recommendedName>
        <fullName evidence="5">PTS system mannitol-specific EIICB component</fullName>
        <ecNumber evidence="4">2.7.1.197</ecNumber>
    </recommendedName>
    <alternativeName>
        <fullName evidence="15">EIICB-Mtl</fullName>
    </alternativeName>
</protein>
<evidence type="ECO:0000256" key="8">
    <source>
        <dbReference type="ARBA" id="ARBA00022553"/>
    </source>
</evidence>
<dbReference type="InterPro" id="IPR004718">
    <property type="entry name" value="PTS_IIC_mtl"/>
</dbReference>
<keyword evidence="16" id="KW-0175">Coiled coil</keyword>
<dbReference type="Pfam" id="PF02302">
    <property type="entry name" value="PTS_IIB"/>
    <property type="match status" value="1"/>
</dbReference>
<keyword evidence="8" id="KW-0597">Phosphoprotein</keyword>
<dbReference type="SUPFAM" id="SSF52794">
    <property type="entry name" value="PTS system IIB component-like"/>
    <property type="match status" value="1"/>
</dbReference>
<evidence type="ECO:0000256" key="7">
    <source>
        <dbReference type="ARBA" id="ARBA00022475"/>
    </source>
</evidence>
<evidence type="ECO:0000256" key="16">
    <source>
        <dbReference type="SAM" id="Coils"/>
    </source>
</evidence>
<dbReference type="Proteomes" id="UP000196258">
    <property type="component" value="Unassembled WGS sequence"/>
</dbReference>
<dbReference type="GO" id="GO:0005886">
    <property type="term" value="C:plasma membrane"/>
    <property type="evidence" value="ECO:0007669"/>
    <property type="project" value="UniProtKB-SubCell"/>
</dbReference>
<dbReference type="InterPro" id="IPR003501">
    <property type="entry name" value="PTS_EIIB_2/3"/>
</dbReference>
<keyword evidence="6" id="KW-0813">Transport</keyword>
<dbReference type="Gene3D" id="3.40.50.2300">
    <property type="match status" value="1"/>
</dbReference>
<keyword evidence="14 17" id="KW-0472">Membrane</keyword>
<feature type="transmembrane region" description="Helical" evidence="17">
    <location>
        <begin position="82"/>
        <end position="107"/>
    </location>
</feature>
<keyword evidence="9" id="KW-0762">Sugar transport</keyword>
<comment type="catalytic activity">
    <reaction evidence="1">
        <text>D-mannitol(out) + N(pros)-phospho-L-histidyl-[protein] = D-mannitol 1-phosphate(in) + L-histidyl-[protein]</text>
        <dbReference type="Rhea" id="RHEA:33363"/>
        <dbReference type="Rhea" id="RHEA-COMP:9745"/>
        <dbReference type="Rhea" id="RHEA-COMP:9746"/>
        <dbReference type="ChEBI" id="CHEBI:16899"/>
        <dbReference type="ChEBI" id="CHEBI:29979"/>
        <dbReference type="ChEBI" id="CHEBI:61381"/>
        <dbReference type="ChEBI" id="CHEBI:64837"/>
        <dbReference type="EC" id="2.7.1.197"/>
    </reaction>
</comment>
<feature type="domain" description="PTS EIIC type-2" evidence="19">
    <location>
        <begin position="8"/>
        <end position="336"/>
    </location>
</feature>
<organism evidence="20 21">
    <name type="scientific">Thomasclavelia spiroformis</name>
    <dbReference type="NCBI Taxonomy" id="29348"/>
    <lineage>
        <taxon>Bacteria</taxon>
        <taxon>Bacillati</taxon>
        <taxon>Bacillota</taxon>
        <taxon>Erysipelotrichia</taxon>
        <taxon>Erysipelotrichales</taxon>
        <taxon>Coprobacillaceae</taxon>
        <taxon>Thomasclavelia</taxon>
    </lineage>
</organism>
<feature type="transmembrane region" description="Helical" evidence="17">
    <location>
        <begin position="308"/>
        <end position="330"/>
    </location>
</feature>
<keyword evidence="11" id="KW-0598">Phosphotransferase system</keyword>
<comment type="caution">
    <text evidence="20">The sequence shown here is derived from an EMBL/GenBank/DDBJ whole genome shotgun (WGS) entry which is preliminary data.</text>
</comment>
<feature type="transmembrane region" description="Helical" evidence="17">
    <location>
        <begin position="129"/>
        <end position="153"/>
    </location>
</feature>
<dbReference type="RefSeq" id="WP_087253998.1">
    <property type="nucleotide sequence ID" value="NZ_JBKTEH010000004.1"/>
</dbReference>
<dbReference type="InterPro" id="IPR036095">
    <property type="entry name" value="PTS_EIIB-like_sf"/>
</dbReference>
<dbReference type="CDD" id="cd05567">
    <property type="entry name" value="PTS_IIB_mannitol"/>
    <property type="match status" value="1"/>
</dbReference>
<evidence type="ECO:0000256" key="1">
    <source>
        <dbReference type="ARBA" id="ARBA00001655"/>
    </source>
</evidence>
<dbReference type="PANTHER" id="PTHR30181">
    <property type="entry name" value="MANNITOL PERMEASE IIC COMPONENT"/>
    <property type="match status" value="1"/>
</dbReference>
<dbReference type="PROSITE" id="PS51104">
    <property type="entry name" value="PTS_EIIC_TYPE_2"/>
    <property type="match status" value="1"/>
</dbReference>
<evidence type="ECO:0000256" key="14">
    <source>
        <dbReference type="ARBA" id="ARBA00023136"/>
    </source>
</evidence>
<dbReference type="EMBL" id="NFLB01000001">
    <property type="protein sequence ID" value="OUQ06543.1"/>
    <property type="molecule type" value="Genomic_DNA"/>
</dbReference>
<dbReference type="InterPro" id="IPR013011">
    <property type="entry name" value="PTS_EIIB_2"/>
</dbReference>
<dbReference type="InterPro" id="IPR013014">
    <property type="entry name" value="PTS_EIIC_2"/>
</dbReference>
<evidence type="ECO:0000259" key="18">
    <source>
        <dbReference type="PROSITE" id="PS51099"/>
    </source>
</evidence>
<dbReference type="InterPro" id="IPR050893">
    <property type="entry name" value="Sugar_PTS"/>
</dbReference>
<reference evidence="21" key="1">
    <citation type="submission" date="2017-04" db="EMBL/GenBank/DDBJ databases">
        <title>Function of individual gut microbiota members based on whole genome sequencing of pure cultures obtained from chicken caecum.</title>
        <authorList>
            <person name="Medvecky M."/>
            <person name="Cejkova D."/>
            <person name="Polansky O."/>
            <person name="Karasova D."/>
            <person name="Kubasova T."/>
            <person name="Cizek A."/>
            <person name="Rychlik I."/>
        </authorList>
    </citation>
    <scope>NUCLEOTIDE SEQUENCE [LARGE SCALE GENOMIC DNA]</scope>
    <source>
        <strain evidence="21">An149</strain>
    </source>
</reference>
<comment type="subcellular location">
    <subcellularLocation>
        <location evidence="3">Cell membrane</location>
        <topology evidence="3">Multi-pass membrane protein</topology>
    </subcellularLocation>
</comment>
<evidence type="ECO:0000256" key="10">
    <source>
        <dbReference type="ARBA" id="ARBA00022679"/>
    </source>
</evidence>
<keyword evidence="12 17" id="KW-0812">Transmembrane</keyword>
<evidence type="ECO:0000256" key="15">
    <source>
        <dbReference type="ARBA" id="ARBA00033349"/>
    </source>
</evidence>
<feature type="transmembrane region" description="Helical" evidence="17">
    <location>
        <begin position="264"/>
        <end position="288"/>
    </location>
</feature>
<evidence type="ECO:0000256" key="9">
    <source>
        <dbReference type="ARBA" id="ARBA00022597"/>
    </source>
</evidence>
<dbReference type="GO" id="GO:0009401">
    <property type="term" value="P:phosphoenolpyruvate-dependent sugar phosphotransferase system"/>
    <property type="evidence" value="ECO:0007669"/>
    <property type="project" value="UniProtKB-KW"/>
</dbReference>
<evidence type="ECO:0000256" key="17">
    <source>
        <dbReference type="SAM" id="Phobius"/>
    </source>
</evidence>
<accession>A0A1Y4QQH7</accession>
<dbReference type="InterPro" id="IPR029503">
    <property type="entry name" value="PTS_EIIB_mannitol"/>
</dbReference>
<dbReference type="PANTHER" id="PTHR30181:SF2">
    <property type="entry name" value="PTS SYSTEM MANNITOL-SPECIFIC EIICBA COMPONENT"/>
    <property type="match status" value="1"/>
</dbReference>
<sequence length="454" mass="48829">MKEKLQKFGRSLSAMVMPNIAVFIAWGLITSFFIADGWFPNETLAKLVDPMNKFLLPILIGYTGGKNVYGQRGATVGSIMTIGVLVGVDIPMYIGAMIAGPLGAYLIKKLDKLLENHIPQGFEMLVNNFSAGILGFFLAIIGCFAINPICLVLNDIIKSGVYLLVEHGLLPLLSIIVEPAKVLFLNNAINHGIFSPIGSQEVMEAGKSIFYLIESNPGPGLGILLAYCFFGKGASKASAPGAAIIHFFGGIHEIYFPYILMNPLLLLAAIAGGAVGILINVIFNSGLVSAASPGSIIAILGMCHPSSYLGVILSVVLATLVSMLIASFILKVSKNKDEDIEKAQDKMNEMKTNIKNEEKEIKLNQLRKIVFACDAGMGSSAMGATILTKKLKEAGIEIDVPHYAINDIPEDTEVVVTHQSLVNRVKDNLPNVVVFPITNFMGGAEYDEIVEKLK</sequence>
<dbReference type="AlphaFoldDB" id="A0A1Y4QQH7"/>
<proteinExistence type="predicted"/>
<keyword evidence="7" id="KW-1003">Cell membrane</keyword>
<comment type="function">
    <text evidence="2">The phosphoenolpyruvate-dependent sugar phosphotransferase system (sugar PTS), a major carbohydrate active transport system, catalyzes the phosphorylation of incoming sugar substrates concomitantly with their translocation across the cell membrane. The enzyme II CmtAB PTS system is involved in D-mannitol transport.</text>
</comment>
<dbReference type="Pfam" id="PF02378">
    <property type="entry name" value="PTS_EIIC"/>
    <property type="match status" value="1"/>
</dbReference>
<evidence type="ECO:0000256" key="13">
    <source>
        <dbReference type="ARBA" id="ARBA00022989"/>
    </source>
</evidence>
<dbReference type="NCBIfam" id="TIGR00851">
    <property type="entry name" value="mtlA"/>
    <property type="match status" value="1"/>
</dbReference>
<evidence type="ECO:0000256" key="2">
    <source>
        <dbReference type="ARBA" id="ARBA00002434"/>
    </source>
</evidence>
<evidence type="ECO:0000256" key="11">
    <source>
        <dbReference type="ARBA" id="ARBA00022683"/>
    </source>
</evidence>
<gene>
    <name evidence="20" type="ORF">B5E91_01055</name>
</gene>
<evidence type="ECO:0000256" key="6">
    <source>
        <dbReference type="ARBA" id="ARBA00022448"/>
    </source>
</evidence>